<evidence type="ECO:0000256" key="4">
    <source>
        <dbReference type="ARBA" id="ARBA00022989"/>
    </source>
</evidence>
<feature type="domain" description="EamA" evidence="7">
    <location>
        <begin position="156"/>
        <end position="297"/>
    </location>
</feature>
<comment type="subcellular location">
    <subcellularLocation>
        <location evidence="1">Membrane</location>
        <topology evidence="1">Multi-pass membrane protein</topology>
    </subcellularLocation>
</comment>
<dbReference type="RefSeq" id="WP_125567417.1">
    <property type="nucleotide sequence ID" value="NZ_AP019307.1"/>
</dbReference>
<evidence type="ECO:0000256" key="3">
    <source>
        <dbReference type="ARBA" id="ARBA00022692"/>
    </source>
</evidence>
<organism evidence="8 9">
    <name type="scientific">Nocardioides baekrokdamisoli</name>
    <dbReference type="NCBI Taxonomy" id="1804624"/>
    <lineage>
        <taxon>Bacteria</taxon>
        <taxon>Bacillati</taxon>
        <taxon>Actinomycetota</taxon>
        <taxon>Actinomycetes</taxon>
        <taxon>Propionibacteriales</taxon>
        <taxon>Nocardioidaceae</taxon>
        <taxon>Nocardioides</taxon>
    </lineage>
</organism>
<keyword evidence="9" id="KW-1185">Reference proteome</keyword>
<gene>
    <name evidence="8" type="ORF">Back2_10630</name>
</gene>
<evidence type="ECO:0000313" key="9">
    <source>
        <dbReference type="Proteomes" id="UP000271573"/>
    </source>
</evidence>
<evidence type="ECO:0000256" key="2">
    <source>
        <dbReference type="ARBA" id="ARBA00007362"/>
    </source>
</evidence>
<feature type="transmembrane region" description="Helical" evidence="6">
    <location>
        <begin position="132"/>
        <end position="151"/>
    </location>
</feature>
<protein>
    <submittedName>
        <fullName evidence="8">Membrane protein</fullName>
    </submittedName>
</protein>
<dbReference type="Pfam" id="PF00892">
    <property type="entry name" value="EamA"/>
    <property type="match status" value="2"/>
</dbReference>
<evidence type="ECO:0000259" key="7">
    <source>
        <dbReference type="Pfam" id="PF00892"/>
    </source>
</evidence>
<dbReference type="InterPro" id="IPR050638">
    <property type="entry name" value="AA-Vitamin_Transporters"/>
</dbReference>
<dbReference type="PANTHER" id="PTHR32322">
    <property type="entry name" value="INNER MEMBRANE TRANSPORTER"/>
    <property type="match status" value="1"/>
</dbReference>
<evidence type="ECO:0000256" key="6">
    <source>
        <dbReference type="SAM" id="Phobius"/>
    </source>
</evidence>
<feature type="transmembrane region" description="Helical" evidence="6">
    <location>
        <begin position="157"/>
        <end position="174"/>
    </location>
</feature>
<evidence type="ECO:0000256" key="5">
    <source>
        <dbReference type="ARBA" id="ARBA00023136"/>
    </source>
</evidence>
<dbReference type="GO" id="GO:0016020">
    <property type="term" value="C:membrane"/>
    <property type="evidence" value="ECO:0007669"/>
    <property type="project" value="UniProtKB-SubCell"/>
</dbReference>
<keyword evidence="5 6" id="KW-0472">Membrane</keyword>
<feature type="transmembrane region" description="Helical" evidence="6">
    <location>
        <begin position="255"/>
        <end position="274"/>
    </location>
</feature>
<proteinExistence type="inferred from homology"/>
<accession>A0A3G9IEK0</accession>
<feature type="transmembrane region" description="Helical" evidence="6">
    <location>
        <begin position="73"/>
        <end position="94"/>
    </location>
</feature>
<dbReference type="PANTHER" id="PTHR32322:SF2">
    <property type="entry name" value="EAMA DOMAIN-CONTAINING PROTEIN"/>
    <property type="match status" value="1"/>
</dbReference>
<evidence type="ECO:0000313" key="8">
    <source>
        <dbReference type="EMBL" id="BBH16776.1"/>
    </source>
</evidence>
<dbReference type="SUPFAM" id="SSF103481">
    <property type="entry name" value="Multidrug resistance efflux transporter EmrE"/>
    <property type="match status" value="2"/>
</dbReference>
<feature type="transmembrane region" description="Helical" evidence="6">
    <location>
        <begin position="181"/>
        <end position="203"/>
    </location>
</feature>
<feature type="transmembrane region" description="Helical" evidence="6">
    <location>
        <begin position="100"/>
        <end position="120"/>
    </location>
</feature>
<dbReference type="Proteomes" id="UP000271573">
    <property type="component" value="Chromosome"/>
</dbReference>
<feature type="transmembrane region" description="Helical" evidence="6">
    <location>
        <begin position="39"/>
        <end position="61"/>
    </location>
</feature>
<evidence type="ECO:0000256" key="1">
    <source>
        <dbReference type="ARBA" id="ARBA00004141"/>
    </source>
</evidence>
<sequence>MTAVANDTRRGILWALASSASFAWSGTFARPLLDAGWSVGLVITCRVLIAAVVLAIPAARAMRGKWHLVRSQIVTIVLYGAVVVALCQTAYYRAVARMDVGVALLIEYTAPVALLAWLWARHGHRPSRLTALGALVTTIGLVLVINLFSGARLDGLGLAWAFASMVGAAVYFVLSARPSQLPAIALPAAGMLVGGALLLAAGATGLTAFHAGASTVHFRSVGVPWFLPLLGIGVISTGIAYALGMVAGQLLGARLMSFVSLAEVVGAVLAAWALLGQTPAPVQLLGGVGILAGVILVKLGEPAPEEAPVVELVVDDELERIPA</sequence>
<reference evidence="8 9" key="1">
    <citation type="submission" date="2018-11" db="EMBL/GenBank/DDBJ databases">
        <title>Complete genome sequence of Nocardioides baekrokdamisoli strain KCTC 39748.</title>
        <authorList>
            <person name="Kang S.W."/>
            <person name="Lee K.C."/>
            <person name="Kim K.K."/>
            <person name="Kim J.S."/>
            <person name="Kim D.S."/>
            <person name="Ko S.H."/>
            <person name="Yang S.H."/>
            <person name="Shin Y.K."/>
            <person name="Lee J.S."/>
        </authorList>
    </citation>
    <scope>NUCLEOTIDE SEQUENCE [LARGE SCALE GENOMIC DNA]</scope>
    <source>
        <strain evidence="8 9">KCTC 39748</strain>
    </source>
</reference>
<dbReference type="InterPro" id="IPR037185">
    <property type="entry name" value="EmrE-like"/>
</dbReference>
<dbReference type="OrthoDB" id="154915at2"/>
<dbReference type="KEGG" id="nbe:Back2_10630"/>
<keyword evidence="3 6" id="KW-0812">Transmembrane</keyword>
<feature type="transmembrane region" description="Helical" evidence="6">
    <location>
        <begin position="223"/>
        <end position="243"/>
    </location>
</feature>
<keyword evidence="4 6" id="KW-1133">Transmembrane helix</keyword>
<comment type="similarity">
    <text evidence="2">Belongs to the EamA transporter family.</text>
</comment>
<dbReference type="EMBL" id="AP019307">
    <property type="protein sequence ID" value="BBH16776.1"/>
    <property type="molecule type" value="Genomic_DNA"/>
</dbReference>
<name>A0A3G9IEK0_9ACTN</name>
<feature type="domain" description="EamA" evidence="7">
    <location>
        <begin position="10"/>
        <end position="145"/>
    </location>
</feature>
<dbReference type="AlphaFoldDB" id="A0A3G9IEK0"/>
<dbReference type="InterPro" id="IPR000620">
    <property type="entry name" value="EamA_dom"/>
</dbReference>